<comment type="caution">
    <text evidence="1">The sequence shown here is derived from an EMBL/GenBank/DDBJ whole genome shotgun (WGS) entry which is preliminary data.</text>
</comment>
<organism evidence="1 2">
    <name type="scientific">Melipona bicolor</name>
    <dbReference type="NCBI Taxonomy" id="60889"/>
    <lineage>
        <taxon>Eukaryota</taxon>
        <taxon>Metazoa</taxon>
        <taxon>Ecdysozoa</taxon>
        <taxon>Arthropoda</taxon>
        <taxon>Hexapoda</taxon>
        <taxon>Insecta</taxon>
        <taxon>Pterygota</taxon>
        <taxon>Neoptera</taxon>
        <taxon>Endopterygota</taxon>
        <taxon>Hymenoptera</taxon>
        <taxon>Apocrita</taxon>
        <taxon>Aculeata</taxon>
        <taxon>Apoidea</taxon>
        <taxon>Anthophila</taxon>
        <taxon>Apidae</taxon>
        <taxon>Melipona</taxon>
    </lineage>
</organism>
<accession>A0AA40FD09</accession>
<sequence>MNVTPDRLVTCGFSLKEDLGWCVQSTKPKVPVKLLGVRSHDTYSSRTQQIVSSSASFGNKDFTNYGIGKPGRTQLAKLGATGNKENEGEEEKWNGRFVGLKVAAISRRETESGNRRRW</sequence>
<gene>
    <name evidence="1" type="ORF">K0M31_018298</name>
</gene>
<dbReference type="EMBL" id="JAHYIQ010000069">
    <property type="protein sequence ID" value="KAK1116577.1"/>
    <property type="molecule type" value="Genomic_DNA"/>
</dbReference>
<dbReference type="AlphaFoldDB" id="A0AA40FD09"/>
<evidence type="ECO:0000313" key="2">
    <source>
        <dbReference type="Proteomes" id="UP001177670"/>
    </source>
</evidence>
<name>A0AA40FD09_9HYME</name>
<keyword evidence="2" id="KW-1185">Reference proteome</keyword>
<reference evidence="1" key="1">
    <citation type="submission" date="2021-10" db="EMBL/GenBank/DDBJ databases">
        <title>Melipona bicolor Genome sequencing and assembly.</title>
        <authorList>
            <person name="Araujo N.S."/>
            <person name="Arias M.C."/>
        </authorList>
    </citation>
    <scope>NUCLEOTIDE SEQUENCE</scope>
    <source>
        <strain evidence="1">USP_2M_L1-L4_2017</strain>
        <tissue evidence="1">Whole body</tissue>
    </source>
</reference>
<proteinExistence type="predicted"/>
<evidence type="ECO:0000313" key="1">
    <source>
        <dbReference type="EMBL" id="KAK1116577.1"/>
    </source>
</evidence>
<dbReference type="Proteomes" id="UP001177670">
    <property type="component" value="Unassembled WGS sequence"/>
</dbReference>
<protein>
    <submittedName>
        <fullName evidence="1">Uncharacterized protein</fullName>
    </submittedName>
</protein>